<organism evidence="1 2">
    <name type="scientific">Dyadobacter chenhuakuii</name>
    <dbReference type="NCBI Taxonomy" id="2909339"/>
    <lineage>
        <taxon>Bacteria</taxon>
        <taxon>Pseudomonadati</taxon>
        <taxon>Bacteroidota</taxon>
        <taxon>Cytophagia</taxon>
        <taxon>Cytophagales</taxon>
        <taxon>Spirosomataceae</taxon>
        <taxon>Dyadobacter</taxon>
    </lineage>
</organism>
<name>A0ABY4XHX7_9BACT</name>
<proteinExistence type="predicted"/>
<dbReference type="RefSeq" id="WP_235165864.1">
    <property type="nucleotide sequence ID" value="NZ_CP098805.1"/>
</dbReference>
<keyword evidence="2" id="KW-1185">Reference proteome</keyword>
<dbReference type="EMBL" id="CP098805">
    <property type="protein sequence ID" value="USJ30012.1"/>
    <property type="molecule type" value="Genomic_DNA"/>
</dbReference>
<evidence type="ECO:0000313" key="1">
    <source>
        <dbReference type="EMBL" id="USJ30012.1"/>
    </source>
</evidence>
<dbReference type="Proteomes" id="UP001055420">
    <property type="component" value="Chromosome"/>
</dbReference>
<reference evidence="1" key="1">
    <citation type="submission" date="2022-06" db="EMBL/GenBank/DDBJ databases">
        <title>Novel species in genus Dyadobacter.</title>
        <authorList>
            <person name="Ma C."/>
        </authorList>
    </citation>
    <scope>NUCLEOTIDE SEQUENCE</scope>
    <source>
        <strain evidence="1">CY22</strain>
    </source>
</reference>
<accession>A0ABY4XHX7</accession>
<protein>
    <submittedName>
        <fullName evidence="1">Uncharacterized protein</fullName>
    </submittedName>
</protein>
<sequence>MRVLCKANYKIHTDAIKNYIIPQAGYTKAKEWLLYADEADLLNIAMWGCTARDWKQANPQRVLQGENIRNMASINDLTILSNIESLNSILIVQRLSKVERLRFLANTVEQQRKSLEGIDLIKGIKKLNDSTSLNAKN</sequence>
<evidence type="ECO:0000313" key="2">
    <source>
        <dbReference type="Proteomes" id="UP001055420"/>
    </source>
</evidence>
<gene>
    <name evidence="1" type="ORF">NFI80_19335</name>
</gene>